<feature type="domain" description="Serine aminopeptidase S33" evidence="1">
    <location>
        <begin position="27"/>
        <end position="257"/>
    </location>
</feature>
<evidence type="ECO:0000313" key="2">
    <source>
        <dbReference type="EMBL" id="PRC93314.1"/>
    </source>
</evidence>
<dbReference type="SUPFAM" id="SSF53474">
    <property type="entry name" value="alpha/beta-Hydrolases"/>
    <property type="match status" value="1"/>
</dbReference>
<proteinExistence type="predicted"/>
<organism evidence="2 3">
    <name type="scientific">Solimicrobium silvestre</name>
    <dbReference type="NCBI Taxonomy" id="2099400"/>
    <lineage>
        <taxon>Bacteria</taxon>
        <taxon>Pseudomonadati</taxon>
        <taxon>Pseudomonadota</taxon>
        <taxon>Betaproteobacteria</taxon>
        <taxon>Burkholderiales</taxon>
        <taxon>Oxalobacteraceae</taxon>
        <taxon>Solimicrobium</taxon>
    </lineage>
</organism>
<dbReference type="EMBL" id="PUGF01000008">
    <property type="protein sequence ID" value="PRC93314.1"/>
    <property type="molecule type" value="Genomic_DNA"/>
</dbReference>
<keyword evidence="3" id="KW-1185">Reference proteome</keyword>
<dbReference type="InterPro" id="IPR051044">
    <property type="entry name" value="MAG_DAG_Lipase"/>
</dbReference>
<dbReference type="PANTHER" id="PTHR11614">
    <property type="entry name" value="PHOSPHOLIPASE-RELATED"/>
    <property type="match status" value="1"/>
</dbReference>
<dbReference type="RefSeq" id="WP_105531704.1">
    <property type="nucleotide sequence ID" value="NZ_PUGF01000008.1"/>
</dbReference>
<dbReference type="Gene3D" id="3.40.50.1820">
    <property type="entry name" value="alpha/beta hydrolase"/>
    <property type="match status" value="1"/>
</dbReference>
<gene>
    <name evidence="2" type="ORF">S2091_2052</name>
</gene>
<comment type="caution">
    <text evidence="2">The sequence shown here is derived from an EMBL/GenBank/DDBJ whole genome shotgun (WGS) entry which is preliminary data.</text>
</comment>
<evidence type="ECO:0000259" key="1">
    <source>
        <dbReference type="Pfam" id="PF12146"/>
    </source>
</evidence>
<protein>
    <submittedName>
        <fullName evidence="2">Lysophospholipase</fullName>
    </submittedName>
</protein>
<dbReference type="InterPro" id="IPR029058">
    <property type="entry name" value="AB_hydrolase_fold"/>
</dbReference>
<reference evidence="2 3" key="1">
    <citation type="submission" date="2018-02" db="EMBL/GenBank/DDBJ databases">
        <title>Solimicrobium silvestre gen. nov., sp. nov., isolated from alpine forest soil.</title>
        <authorList>
            <person name="Margesin R."/>
            <person name="Albuquerque L."/>
            <person name="Zhang D.-C."/>
            <person name="Froufe H.J.C."/>
            <person name="Severino R."/>
            <person name="Roxo I."/>
            <person name="Egas C."/>
            <person name="Da Costa M.S."/>
        </authorList>
    </citation>
    <scope>NUCLEOTIDE SEQUENCE [LARGE SCALE GENOMIC DNA]</scope>
    <source>
        <strain evidence="2 3">S20-91</strain>
    </source>
</reference>
<evidence type="ECO:0000313" key="3">
    <source>
        <dbReference type="Proteomes" id="UP000237839"/>
    </source>
</evidence>
<dbReference type="AlphaFoldDB" id="A0A2S9H005"/>
<name>A0A2S9H005_9BURK</name>
<dbReference type="InterPro" id="IPR022742">
    <property type="entry name" value="Hydrolase_4"/>
</dbReference>
<dbReference type="Pfam" id="PF12146">
    <property type="entry name" value="Hydrolase_4"/>
    <property type="match status" value="1"/>
</dbReference>
<dbReference type="Proteomes" id="UP000237839">
    <property type="component" value="Unassembled WGS sequence"/>
</dbReference>
<dbReference type="OrthoDB" id="9806902at2"/>
<sequence length="278" mass="30228">MVGAHESRLSMADGTELFIRDWLIEGETQSCIVILHGLGEHCGRYNHVAAFLNSCGFSVRTYDHRGHGQSTGARGDIPDLLAIVHDAEIIINEFAQHCQTRPILLGHSMGGLFAARVATAANIPLSGLILSSPALALRLSKIEKILLSVMSSIAPHFAISNGLKPALLSHDPAVMTAYENDPLVHKKITASLLNGMFAAIEFAQTRAPILDIPTLLLVAEADQLVDPQGSHDFFESLPSNLGTAHFYTDFYHEIFNEVGAADVFHDLQTWLAARHFST</sequence>
<accession>A0A2S9H005</accession>